<dbReference type="GO" id="GO:0003677">
    <property type="term" value="F:DNA binding"/>
    <property type="evidence" value="ECO:0007669"/>
    <property type="project" value="UniProtKB-KW"/>
</dbReference>
<evidence type="ECO:0000256" key="1">
    <source>
        <dbReference type="ARBA" id="ARBA00023125"/>
    </source>
</evidence>
<dbReference type="NCBIfam" id="TIGR00738">
    <property type="entry name" value="rrf2_super"/>
    <property type="match status" value="1"/>
</dbReference>
<dbReference type="OrthoDB" id="9795923at2"/>
<keyword evidence="1" id="KW-0238">DNA-binding</keyword>
<dbReference type="PANTHER" id="PTHR33221">
    <property type="entry name" value="WINGED HELIX-TURN-HELIX TRANSCRIPTIONAL REGULATOR, RRF2 FAMILY"/>
    <property type="match status" value="1"/>
</dbReference>
<name>V4REX1_9HYPH</name>
<dbReference type="STRING" id="631454.N177_2839"/>
<dbReference type="Gene3D" id="1.10.10.10">
    <property type="entry name" value="Winged helix-like DNA-binding domain superfamily/Winged helix DNA-binding domain"/>
    <property type="match status" value="1"/>
</dbReference>
<dbReference type="Proteomes" id="UP000017819">
    <property type="component" value="Unassembled WGS sequence"/>
</dbReference>
<dbReference type="RefSeq" id="WP_023432964.1">
    <property type="nucleotide sequence ID" value="NZ_AWXZ01000037.1"/>
</dbReference>
<dbReference type="AlphaFoldDB" id="V4REX1"/>
<reference evidence="2 3" key="1">
    <citation type="journal article" date="2014" name="Genome Announc.">
        <title>Draft Genome Sequence of Lutibaculum baratangense Strain AMV1T, Isolated from a Mud Volcano in Andamans, India.</title>
        <authorList>
            <person name="Singh A."/>
            <person name="Sreenivas A."/>
            <person name="Sathyanarayana Reddy G."/>
            <person name="Pinnaka A.K."/>
            <person name="Shivaji S."/>
        </authorList>
    </citation>
    <scope>NUCLEOTIDE SEQUENCE [LARGE SCALE GENOMIC DNA]</scope>
    <source>
        <strain evidence="2 3">AMV1</strain>
    </source>
</reference>
<protein>
    <submittedName>
        <fullName evidence="2">Iron-responsive repressor RirA</fullName>
    </submittedName>
</protein>
<dbReference type="eggNOG" id="COG1959">
    <property type="taxonomic scope" value="Bacteria"/>
</dbReference>
<dbReference type="PROSITE" id="PS51197">
    <property type="entry name" value="HTH_RRF2_2"/>
    <property type="match status" value="1"/>
</dbReference>
<accession>V4REX1</accession>
<comment type="caution">
    <text evidence="2">The sequence shown here is derived from an EMBL/GenBank/DDBJ whole genome shotgun (WGS) entry which is preliminary data.</text>
</comment>
<evidence type="ECO:0000313" key="3">
    <source>
        <dbReference type="Proteomes" id="UP000017819"/>
    </source>
</evidence>
<organism evidence="2 3">
    <name type="scientific">Lutibaculum baratangense AMV1</name>
    <dbReference type="NCBI Taxonomy" id="631454"/>
    <lineage>
        <taxon>Bacteria</taxon>
        <taxon>Pseudomonadati</taxon>
        <taxon>Pseudomonadota</taxon>
        <taxon>Alphaproteobacteria</taxon>
        <taxon>Hyphomicrobiales</taxon>
        <taxon>Tepidamorphaceae</taxon>
        <taxon>Lutibaculum</taxon>
    </lineage>
</organism>
<dbReference type="GO" id="GO:0005829">
    <property type="term" value="C:cytosol"/>
    <property type="evidence" value="ECO:0007669"/>
    <property type="project" value="TreeGrafter"/>
</dbReference>
<dbReference type="PROSITE" id="PS01332">
    <property type="entry name" value="HTH_RRF2_1"/>
    <property type="match status" value="1"/>
</dbReference>
<evidence type="ECO:0000313" key="2">
    <source>
        <dbReference type="EMBL" id="ESR23894.1"/>
    </source>
</evidence>
<dbReference type="InterPro" id="IPR000944">
    <property type="entry name" value="Tscrpt_reg_Rrf2"/>
</dbReference>
<dbReference type="GO" id="GO:0003700">
    <property type="term" value="F:DNA-binding transcription factor activity"/>
    <property type="evidence" value="ECO:0007669"/>
    <property type="project" value="TreeGrafter"/>
</dbReference>
<dbReference type="InterPro" id="IPR036388">
    <property type="entry name" value="WH-like_DNA-bd_sf"/>
</dbReference>
<dbReference type="EMBL" id="AWXZ01000037">
    <property type="protein sequence ID" value="ESR23894.1"/>
    <property type="molecule type" value="Genomic_DNA"/>
</dbReference>
<dbReference type="PANTHER" id="PTHR33221:SF4">
    <property type="entry name" value="HTH-TYPE TRANSCRIPTIONAL REPRESSOR NSRR"/>
    <property type="match status" value="1"/>
</dbReference>
<dbReference type="InterPro" id="IPR036390">
    <property type="entry name" value="WH_DNA-bd_sf"/>
</dbReference>
<proteinExistence type="predicted"/>
<dbReference type="InterPro" id="IPR030489">
    <property type="entry name" value="TR_Rrf2-type_CS"/>
</dbReference>
<dbReference type="SUPFAM" id="SSF46785">
    <property type="entry name" value="Winged helix' DNA-binding domain"/>
    <property type="match status" value="1"/>
</dbReference>
<dbReference type="Pfam" id="PF02082">
    <property type="entry name" value="Rrf2"/>
    <property type="match status" value="1"/>
</dbReference>
<sequence length="153" mass="16684">MRLTKQTGYALRILIHCGQAQGKLVKVPEIARAYQITEHNLFKIIPLLVQRGVLETVRGRGGGIRLARPAKDIRLGEVVKATEETRIEADCLGGDIGACPIRPIAPINRILDEAISAFIDVLEQYTLEDLVTARPKPRAEAIAALSGKAPTIQ</sequence>
<gene>
    <name evidence="2" type="ORF">N177_2839</name>
</gene>
<keyword evidence="3" id="KW-1185">Reference proteome</keyword>